<evidence type="ECO:0000313" key="4">
    <source>
        <dbReference type="EMBL" id="CAL4760534.1"/>
    </source>
</evidence>
<dbReference type="EMBL" id="CAMXCT020000059">
    <property type="protein sequence ID" value="CAL1126597.1"/>
    <property type="molecule type" value="Genomic_DNA"/>
</dbReference>
<feature type="coiled-coil region" evidence="1">
    <location>
        <begin position="357"/>
        <end position="394"/>
    </location>
</feature>
<reference evidence="4 5" key="2">
    <citation type="submission" date="2024-05" db="EMBL/GenBank/DDBJ databases">
        <authorList>
            <person name="Chen Y."/>
            <person name="Shah S."/>
            <person name="Dougan E. K."/>
            <person name="Thang M."/>
            <person name="Chan C."/>
        </authorList>
    </citation>
    <scope>NUCLEOTIDE SEQUENCE [LARGE SCALE GENOMIC DNA]</scope>
</reference>
<dbReference type="Proteomes" id="UP001152797">
    <property type="component" value="Unassembled WGS sequence"/>
</dbReference>
<dbReference type="InterPro" id="IPR030392">
    <property type="entry name" value="S74_ICA"/>
</dbReference>
<evidence type="ECO:0000313" key="5">
    <source>
        <dbReference type="Proteomes" id="UP001152797"/>
    </source>
</evidence>
<evidence type="ECO:0000256" key="1">
    <source>
        <dbReference type="SAM" id="Coils"/>
    </source>
</evidence>
<evidence type="ECO:0000313" key="3">
    <source>
        <dbReference type="EMBL" id="CAI3973222.1"/>
    </source>
</evidence>
<gene>
    <name evidence="3" type="ORF">C1SCF055_LOCUS1743</name>
</gene>
<proteinExistence type="predicted"/>
<name>A0A9P1FGQ7_9DINO</name>
<organism evidence="3">
    <name type="scientific">Cladocopium goreaui</name>
    <dbReference type="NCBI Taxonomy" id="2562237"/>
    <lineage>
        <taxon>Eukaryota</taxon>
        <taxon>Sar</taxon>
        <taxon>Alveolata</taxon>
        <taxon>Dinophyceae</taxon>
        <taxon>Suessiales</taxon>
        <taxon>Symbiodiniaceae</taxon>
        <taxon>Cladocopium</taxon>
    </lineage>
</organism>
<dbReference type="EMBL" id="CAMXCT030000059">
    <property type="protein sequence ID" value="CAL4760534.1"/>
    <property type="molecule type" value="Genomic_DNA"/>
</dbReference>
<sequence length="410" mass="45651">MARQNSSPLLLGISRIGSPFSVFGMGYLESSISMRSFAHLDLSVLAFEFGHFDFLLSLQGLVCLGFSTSHTGQARFPYTELTLTTGMSVLSMTNLDSAVFVRSFARFDLAFFIMDLSQAGSPMSLQSLSRMGPATSSFGRSRFSSSISAFDFSHLGFSMSLRAFTQLGSNLSINGGTKLLFNTDQKVIHLGAATSNTYVYYDTAAANQKVGFYFNNFEAILMEDNPRGQLHGTWVADAGYTESDRRLKKDIKPLRRTLAEFQAEKVEARTIRGESSAEDGALWTLRQLRPVSYYFKQGSESKYMRFGFIADELESVVPNLVRASGDSKSGLQDAKGIQINDIIALLTAAGQSQQQVIDSQERLMDQVEAEFEAFKAELKVLNQLKEKKRQANRALACGATRKKRRRPWWR</sequence>
<reference evidence="3" key="1">
    <citation type="submission" date="2022-10" db="EMBL/GenBank/DDBJ databases">
        <authorList>
            <person name="Chen Y."/>
            <person name="Dougan E. K."/>
            <person name="Chan C."/>
            <person name="Rhodes N."/>
            <person name="Thang M."/>
        </authorList>
    </citation>
    <scope>NUCLEOTIDE SEQUENCE</scope>
</reference>
<dbReference type="AlphaFoldDB" id="A0A9P1FGQ7"/>
<keyword evidence="1" id="KW-0175">Coiled coil</keyword>
<feature type="domain" description="Peptidase S74" evidence="2">
    <location>
        <begin position="243"/>
        <end position="364"/>
    </location>
</feature>
<protein>
    <submittedName>
        <fullName evidence="4">Peptidase S74 domain-containing protein</fullName>
    </submittedName>
</protein>
<evidence type="ECO:0000259" key="2">
    <source>
        <dbReference type="PROSITE" id="PS51688"/>
    </source>
</evidence>
<comment type="caution">
    <text evidence="3">The sequence shown here is derived from an EMBL/GenBank/DDBJ whole genome shotgun (WGS) entry which is preliminary data.</text>
</comment>
<dbReference type="OrthoDB" id="442111at2759"/>
<keyword evidence="5" id="KW-1185">Reference proteome</keyword>
<dbReference type="Pfam" id="PF13884">
    <property type="entry name" value="Peptidase_S74"/>
    <property type="match status" value="1"/>
</dbReference>
<dbReference type="EMBL" id="CAMXCT010000059">
    <property type="protein sequence ID" value="CAI3973222.1"/>
    <property type="molecule type" value="Genomic_DNA"/>
</dbReference>
<dbReference type="PROSITE" id="PS51688">
    <property type="entry name" value="ICA"/>
    <property type="match status" value="1"/>
</dbReference>
<accession>A0A9P1FGQ7</accession>